<dbReference type="InterPro" id="IPR008966">
    <property type="entry name" value="Adhesion_dom_sf"/>
</dbReference>
<dbReference type="PANTHER" id="PTHR33420:SF31">
    <property type="entry name" value="TYPE 1 FIMBRIN D-MANNOSE SPECIFIC ADHESIN"/>
    <property type="match status" value="1"/>
</dbReference>
<evidence type="ECO:0000256" key="4">
    <source>
        <dbReference type="ARBA" id="ARBA00023263"/>
    </source>
</evidence>
<feature type="domain" description="Fimbrial-type adhesion" evidence="6">
    <location>
        <begin position="195"/>
        <end position="333"/>
    </location>
</feature>
<evidence type="ECO:0000256" key="1">
    <source>
        <dbReference type="ARBA" id="ARBA00004561"/>
    </source>
</evidence>
<protein>
    <submittedName>
        <fullName evidence="7">Fimbrial protein</fullName>
    </submittedName>
</protein>
<gene>
    <name evidence="7" type="ORF">PTQ40_22755</name>
</gene>
<dbReference type="RefSeq" id="WP_014837022.1">
    <property type="nucleotide sequence ID" value="NZ_CABGWH010000020.1"/>
</dbReference>
<feature type="signal peptide" evidence="5">
    <location>
        <begin position="1"/>
        <end position="25"/>
    </location>
</feature>
<comment type="subcellular location">
    <subcellularLocation>
        <location evidence="1">Fimbrium</location>
    </subcellularLocation>
</comment>
<dbReference type="GO" id="GO:0043709">
    <property type="term" value="P:cell adhesion involved in single-species biofilm formation"/>
    <property type="evidence" value="ECO:0007669"/>
    <property type="project" value="TreeGrafter"/>
</dbReference>
<evidence type="ECO:0000256" key="5">
    <source>
        <dbReference type="SAM" id="SignalP"/>
    </source>
</evidence>
<dbReference type="PANTHER" id="PTHR33420">
    <property type="entry name" value="FIMBRIAL SUBUNIT ELFA-RELATED"/>
    <property type="match status" value="1"/>
</dbReference>
<evidence type="ECO:0000259" key="6">
    <source>
        <dbReference type="Pfam" id="PF00419"/>
    </source>
</evidence>
<dbReference type="InterPro" id="IPR000259">
    <property type="entry name" value="Adhesion_dom_fimbrial"/>
</dbReference>
<dbReference type="AlphaFoldDB" id="A0AB35Q029"/>
<dbReference type="SUPFAM" id="SSF49401">
    <property type="entry name" value="Bacterial adhesins"/>
    <property type="match status" value="1"/>
</dbReference>
<dbReference type="InterPro" id="IPR036937">
    <property type="entry name" value="Adhesion_dom_fimbrial_sf"/>
</dbReference>
<dbReference type="Gene3D" id="2.60.40.1090">
    <property type="entry name" value="Fimbrial-type adhesion domain"/>
    <property type="match status" value="1"/>
</dbReference>
<reference evidence="7" key="2">
    <citation type="submission" date="2023-01" db="EMBL/GenBank/DDBJ databases">
        <authorList>
            <person name="Du H."/>
            <person name="Wan W."/>
        </authorList>
    </citation>
    <scope>NUCLEOTIDE SEQUENCE</scope>
    <source>
        <strain evidence="7">HD1688</strain>
    </source>
</reference>
<comment type="caution">
    <text evidence="7">The sequence shown here is derived from an EMBL/GenBank/DDBJ whole genome shotgun (WGS) entry which is preliminary data.</text>
</comment>
<dbReference type="EMBL" id="JAQSKY010000021">
    <property type="protein sequence ID" value="MDS7901793.1"/>
    <property type="molecule type" value="Genomic_DNA"/>
</dbReference>
<evidence type="ECO:0000256" key="3">
    <source>
        <dbReference type="ARBA" id="ARBA00022729"/>
    </source>
</evidence>
<organism evidence="7 8">
    <name type="scientific">Klebsiella michiganensis</name>
    <dbReference type="NCBI Taxonomy" id="1134687"/>
    <lineage>
        <taxon>Bacteria</taxon>
        <taxon>Pseudomonadati</taxon>
        <taxon>Pseudomonadota</taxon>
        <taxon>Gammaproteobacteria</taxon>
        <taxon>Enterobacterales</taxon>
        <taxon>Enterobacteriaceae</taxon>
        <taxon>Klebsiella/Raoultella group</taxon>
        <taxon>Klebsiella</taxon>
    </lineage>
</organism>
<evidence type="ECO:0000313" key="7">
    <source>
        <dbReference type="EMBL" id="MDS7901793.1"/>
    </source>
</evidence>
<keyword evidence="4" id="KW-0281">Fimbrium</keyword>
<name>A0AB35Q029_9ENTR</name>
<keyword evidence="3 5" id="KW-0732">Signal</keyword>
<sequence>MKLIKYGLFVFFAAFLWGKTDKAMASSCSLTSAVSNVTINHPFNFKANSNGANVTNEDAPVTFWSGSSDETYVCPAASQSMYICGTDDQYNIGGHSTFISPGITAGAAVTNGSPSVNTLTYGGCWGVSISGGPYPASGQMKDSLTTLNGWNKALAFFFISDSTQARNITITNKLVGRIFLTTDWAADGSPLTTVYVSGTITVPASCKLASNSVVILPDTYSGDYGKAGTGAKVGTGTTQPMSIQCLGGSESATIDLHVTTSKVSGDDIVTSNPDVGVRVLDGSGNTVSANNGDVSATLSDGAVDVPFTYVPVAITGKNPTPGDYSAIETITVTIP</sequence>
<accession>A0AB35Q029</accession>
<proteinExistence type="inferred from homology"/>
<dbReference type="InterPro" id="IPR050263">
    <property type="entry name" value="Bact_Fimbrial_Adh_Pro"/>
</dbReference>
<dbReference type="Proteomes" id="UP001249822">
    <property type="component" value="Unassembled WGS sequence"/>
</dbReference>
<evidence type="ECO:0000256" key="2">
    <source>
        <dbReference type="ARBA" id="ARBA00006671"/>
    </source>
</evidence>
<dbReference type="GO" id="GO:0009289">
    <property type="term" value="C:pilus"/>
    <property type="evidence" value="ECO:0007669"/>
    <property type="project" value="UniProtKB-SubCell"/>
</dbReference>
<feature type="chain" id="PRO_5044339303" evidence="5">
    <location>
        <begin position="26"/>
        <end position="335"/>
    </location>
</feature>
<comment type="similarity">
    <text evidence="2">Belongs to the fimbrial protein family.</text>
</comment>
<reference evidence="7" key="1">
    <citation type="journal article" date="2023" name="Front. Microbiol.">
        <title>Genomic characterization of carbapenem-resistant Klebsiella oxytoca complex in China: a multi-center study.</title>
        <authorList>
            <person name="Wan W."/>
            <person name="Yang X."/>
            <person name="Yu H."/>
            <person name="Wang M."/>
            <person name="Jia W."/>
            <person name="Huang B."/>
            <person name="Qu F."/>
            <person name="Shan B."/>
            <person name="Tang Y.W."/>
            <person name="Chen L."/>
            <person name="Du H."/>
        </authorList>
    </citation>
    <scope>NUCLEOTIDE SEQUENCE</scope>
    <source>
        <strain evidence="7">HD1688</strain>
    </source>
</reference>
<evidence type="ECO:0000313" key="8">
    <source>
        <dbReference type="Proteomes" id="UP001249822"/>
    </source>
</evidence>
<dbReference type="Pfam" id="PF00419">
    <property type="entry name" value="Fimbrial"/>
    <property type="match status" value="1"/>
</dbReference>